<feature type="transmembrane region" description="Helical" evidence="9">
    <location>
        <begin position="199"/>
        <end position="221"/>
    </location>
</feature>
<feature type="transmembrane region" description="Helical" evidence="9">
    <location>
        <begin position="286"/>
        <end position="308"/>
    </location>
</feature>
<evidence type="ECO:0000256" key="6">
    <source>
        <dbReference type="ARBA" id="ARBA00022989"/>
    </source>
</evidence>
<evidence type="ECO:0000256" key="4">
    <source>
        <dbReference type="ARBA" id="ARBA00022597"/>
    </source>
</evidence>
<accession>A0A9P0DWJ6</accession>
<evidence type="ECO:0008006" key="12">
    <source>
        <dbReference type="Google" id="ProtNLM"/>
    </source>
</evidence>
<evidence type="ECO:0000313" key="10">
    <source>
        <dbReference type="EMBL" id="CAH1176068.1"/>
    </source>
</evidence>
<feature type="transmembrane region" description="Helical" evidence="9">
    <location>
        <begin position="452"/>
        <end position="471"/>
    </location>
</feature>
<keyword evidence="6 9" id="KW-1133">Transmembrane helix</keyword>
<keyword evidence="5 9" id="KW-0812">Transmembrane</keyword>
<keyword evidence="8" id="KW-0325">Glycoprotein</keyword>
<feature type="transmembrane region" description="Helical" evidence="9">
    <location>
        <begin position="323"/>
        <end position="343"/>
    </location>
</feature>
<evidence type="ECO:0000313" key="11">
    <source>
        <dbReference type="Proteomes" id="UP001153737"/>
    </source>
</evidence>
<feature type="transmembrane region" description="Helical" evidence="9">
    <location>
        <begin position="350"/>
        <end position="372"/>
    </location>
</feature>
<feature type="transmembrane region" description="Helical" evidence="9">
    <location>
        <begin position="174"/>
        <end position="193"/>
    </location>
</feature>
<comment type="subcellular location">
    <subcellularLocation>
        <location evidence="1">Cell membrane</location>
        <topology evidence="1">Multi-pass membrane protein</topology>
    </subcellularLocation>
</comment>
<evidence type="ECO:0000256" key="5">
    <source>
        <dbReference type="ARBA" id="ARBA00022692"/>
    </source>
</evidence>
<feature type="transmembrane region" description="Helical" evidence="9">
    <location>
        <begin position="420"/>
        <end position="440"/>
    </location>
</feature>
<evidence type="ECO:0000256" key="9">
    <source>
        <dbReference type="SAM" id="Phobius"/>
    </source>
</evidence>
<feature type="transmembrane region" description="Helical" evidence="9">
    <location>
        <begin position="39"/>
        <end position="60"/>
    </location>
</feature>
<feature type="transmembrane region" description="Helical" evidence="9">
    <location>
        <begin position="118"/>
        <end position="135"/>
    </location>
</feature>
<proteinExistence type="predicted"/>
<gene>
    <name evidence="10" type="ORF">PHAECO_LOCUS11070</name>
</gene>
<dbReference type="PANTHER" id="PTHR48021:SF47">
    <property type="entry name" value="GH17672P"/>
    <property type="match status" value="1"/>
</dbReference>
<reference evidence="10" key="1">
    <citation type="submission" date="2022-01" db="EMBL/GenBank/DDBJ databases">
        <authorList>
            <person name="King R."/>
        </authorList>
    </citation>
    <scope>NUCLEOTIDE SEQUENCE</scope>
</reference>
<dbReference type="AlphaFoldDB" id="A0A9P0DWJ6"/>
<dbReference type="Gene3D" id="1.20.1250.20">
    <property type="entry name" value="MFS general substrate transporter like domains"/>
    <property type="match status" value="1"/>
</dbReference>
<dbReference type="FunFam" id="1.20.1250.20:FF:000218">
    <property type="entry name" value="facilitated trehalose transporter Tret1"/>
    <property type="match status" value="1"/>
</dbReference>
<dbReference type="PANTHER" id="PTHR48021">
    <property type="match status" value="1"/>
</dbReference>
<dbReference type="EMBL" id="OU896713">
    <property type="protein sequence ID" value="CAH1176068.1"/>
    <property type="molecule type" value="Genomic_DNA"/>
</dbReference>
<dbReference type="InterPro" id="IPR036259">
    <property type="entry name" value="MFS_trans_sf"/>
</dbReference>
<keyword evidence="2" id="KW-0813">Transport</keyword>
<keyword evidence="3" id="KW-1003">Cell membrane</keyword>
<evidence type="ECO:0000256" key="8">
    <source>
        <dbReference type="ARBA" id="ARBA00023180"/>
    </source>
</evidence>
<feature type="transmembrane region" description="Helical" evidence="9">
    <location>
        <begin position="88"/>
        <end position="106"/>
    </location>
</feature>
<dbReference type="SUPFAM" id="SSF103473">
    <property type="entry name" value="MFS general substrate transporter"/>
    <property type="match status" value="1"/>
</dbReference>
<keyword evidence="7 9" id="KW-0472">Membrane</keyword>
<feature type="transmembrane region" description="Helical" evidence="9">
    <location>
        <begin position="141"/>
        <end position="162"/>
    </location>
</feature>
<dbReference type="PRINTS" id="PR00171">
    <property type="entry name" value="SUGRTRNSPORT"/>
</dbReference>
<dbReference type="InterPro" id="IPR005829">
    <property type="entry name" value="Sugar_transporter_CS"/>
</dbReference>
<protein>
    <recommendedName>
        <fullName evidence="12">Sugar transporter</fullName>
    </recommendedName>
</protein>
<evidence type="ECO:0000256" key="1">
    <source>
        <dbReference type="ARBA" id="ARBA00004651"/>
    </source>
</evidence>
<name>A0A9P0DWJ6_PHACE</name>
<sequence length="492" mass="54458">MLHVDYLKQSHRRLYSIISITLLRFQVQNTMDRTHGRFFIYWAVISVNVLSFSAGVAYSWSSPSLPKLSSHDPQVNPLFRPTTIFENSWIAAILSLGCIFGSLSSGMVSTSFGRKKTLIMFSLPMILCYVLIALAETVNVLYVARFLLGLGTGCIYSVLPSYVGEISEDSNRGFLGNFMGVSLSLGSAFSYVVGPFVSVRMFSIFQLVSLCIVFFTFVPFVPESPYYFVSINDHQNAQESLKKLRGRTGPTVQKELIYIKEYVEETRSNNVPLRDVLNAKSSRRGLAVIVGLMVCQQLCGICAVLSYMQSIFESTGTNIPPEIAPIPVTTIQTVSMFISTFLVERLGRKPLLLISSSGVCLALASLGTYYFLEDNDFDTSSIFWLPLLSLVSFSIFFNIGMASIPWTLSGELFPSNVKAIAASISSCVCFVGSFSITMGFPYMTLLLGMAGSFWFFAVCAGFTFVFIIVMVPETRGKSFSEIEMMLNSANKI</sequence>
<dbReference type="GO" id="GO:0022857">
    <property type="term" value="F:transmembrane transporter activity"/>
    <property type="evidence" value="ECO:0007669"/>
    <property type="project" value="InterPro"/>
</dbReference>
<dbReference type="Proteomes" id="UP001153737">
    <property type="component" value="Chromosome 7"/>
</dbReference>
<dbReference type="OrthoDB" id="4142200at2759"/>
<dbReference type="InterPro" id="IPR003663">
    <property type="entry name" value="Sugar/inositol_transpt"/>
</dbReference>
<dbReference type="Pfam" id="PF00083">
    <property type="entry name" value="Sugar_tr"/>
    <property type="match status" value="1"/>
</dbReference>
<evidence type="ECO:0000256" key="2">
    <source>
        <dbReference type="ARBA" id="ARBA00022448"/>
    </source>
</evidence>
<feature type="transmembrane region" description="Helical" evidence="9">
    <location>
        <begin position="384"/>
        <end position="408"/>
    </location>
</feature>
<dbReference type="InterPro" id="IPR005828">
    <property type="entry name" value="MFS_sugar_transport-like"/>
</dbReference>
<evidence type="ECO:0000256" key="3">
    <source>
        <dbReference type="ARBA" id="ARBA00022475"/>
    </source>
</evidence>
<reference evidence="10" key="2">
    <citation type="submission" date="2022-10" db="EMBL/GenBank/DDBJ databases">
        <authorList>
            <consortium name="ENA_rothamsted_submissions"/>
            <consortium name="culmorum"/>
            <person name="King R."/>
        </authorList>
    </citation>
    <scope>NUCLEOTIDE SEQUENCE</scope>
</reference>
<organism evidence="10 11">
    <name type="scientific">Phaedon cochleariae</name>
    <name type="common">Mustard beetle</name>
    <dbReference type="NCBI Taxonomy" id="80249"/>
    <lineage>
        <taxon>Eukaryota</taxon>
        <taxon>Metazoa</taxon>
        <taxon>Ecdysozoa</taxon>
        <taxon>Arthropoda</taxon>
        <taxon>Hexapoda</taxon>
        <taxon>Insecta</taxon>
        <taxon>Pterygota</taxon>
        <taxon>Neoptera</taxon>
        <taxon>Endopterygota</taxon>
        <taxon>Coleoptera</taxon>
        <taxon>Polyphaga</taxon>
        <taxon>Cucujiformia</taxon>
        <taxon>Chrysomeloidea</taxon>
        <taxon>Chrysomelidae</taxon>
        <taxon>Chrysomelinae</taxon>
        <taxon>Chrysomelini</taxon>
        <taxon>Phaedon</taxon>
    </lineage>
</organism>
<keyword evidence="4" id="KW-0762">Sugar transport</keyword>
<evidence type="ECO:0000256" key="7">
    <source>
        <dbReference type="ARBA" id="ARBA00023136"/>
    </source>
</evidence>
<dbReference type="PROSITE" id="PS00217">
    <property type="entry name" value="SUGAR_TRANSPORT_2"/>
    <property type="match status" value="1"/>
</dbReference>
<keyword evidence="11" id="KW-1185">Reference proteome</keyword>
<dbReference type="GO" id="GO:0005886">
    <property type="term" value="C:plasma membrane"/>
    <property type="evidence" value="ECO:0007669"/>
    <property type="project" value="UniProtKB-SubCell"/>
</dbReference>
<dbReference type="InterPro" id="IPR050549">
    <property type="entry name" value="MFS_Trehalose_Transporter"/>
</dbReference>